<evidence type="ECO:0000256" key="13">
    <source>
        <dbReference type="ARBA" id="ARBA00082722"/>
    </source>
</evidence>
<gene>
    <name evidence="14 23" type="primary">lon</name>
    <name evidence="23" type="ORF">IAD32_00425</name>
</gene>
<dbReference type="Proteomes" id="UP000886787">
    <property type="component" value="Unassembled WGS sequence"/>
</dbReference>
<dbReference type="Pfam" id="PF02190">
    <property type="entry name" value="LON_substr_bdg"/>
    <property type="match status" value="1"/>
</dbReference>
<dbReference type="GO" id="GO:0034605">
    <property type="term" value="P:cellular response to heat"/>
    <property type="evidence" value="ECO:0007669"/>
    <property type="project" value="UniProtKB-UniRule"/>
</dbReference>
<feature type="coiled-coil region" evidence="20">
    <location>
        <begin position="209"/>
        <end position="259"/>
    </location>
</feature>
<dbReference type="SMART" id="SM00382">
    <property type="entry name" value="AAA"/>
    <property type="match status" value="1"/>
</dbReference>
<organism evidence="23 24">
    <name type="scientific">Candidatus Scatavimonas merdigallinarum</name>
    <dbReference type="NCBI Taxonomy" id="2840914"/>
    <lineage>
        <taxon>Bacteria</taxon>
        <taxon>Bacillati</taxon>
        <taxon>Bacillota</taxon>
        <taxon>Clostridia</taxon>
        <taxon>Eubacteriales</taxon>
        <taxon>Oscillospiraceae</taxon>
        <taxon>Oscillospiraceae incertae sedis</taxon>
        <taxon>Candidatus Scatavimonas</taxon>
    </lineage>
</organism>
<evidence type="ECO:0000313" key="24">
    <source>
        <dbReference type="Proteomes" id="UP000886787"/>
    </source>
</evidence>
<dbReference type="InterPro" id="IPR020568">
    <property type="entry name" value="Ribosomal_Su5_D2-typ_SF"/>
</dbReference>
<dbReference type="InterPro" id="IPR004815">
    <property type="entry name" value="Lon_bac/euk-typ"/>
</dbReference>
<dbReference type="GO" id="GO:0005737">
    <property type="term" value="C:cytoplasm"/>
    <property type="evidence" value="ECO:0007669"/>
    <property type="project" value="UniProtKB-SubCell"/>
</dbReference>
<comment type="induction">
    <text evidence="14">By heat shock.</text>
</comment>
<evidence type="ECO:0000256" key="18">
    <source>
        <dbReference type="PROSITE-ProRule" id="PRU01122"/>
    </source>
</evidence>
<keyword evidence="4 14" id="KW-0547">Nucleotide-binding</keyword>
<dbReference type="SMART" id="SM00464">
    <property type="entry name" value="LON"/>
    <property type="match status" value="1"/>
</dbReference>
<keyword evidence="7 14" id="KW-0067">ATP-binding</keyword>
<dbReference type="CDD" id="cd19500">
    <property type="entry name" value="RecA-like_Lon"/>
    <property type="match status" value="1"/>
</dbReference>
<dbReference type="InterPro" id="IPR027065">
    <property type="entry name" value="Lon_Prtase"/>
</dbReference>
<dbReference type="InterPro" id="IPR027417">
    <property type="entry name" value="P-loop_NTPase"/>
</dbReference>
<dbReference type="GO" id="GO:0043565">
    <property type="term" value="F:sequence-specific DNA binding"/>
    <property type="evidence" value="ECO:0007669"/>
    <property type="project" value="UniProtKB-UniRule"/>
</dbReference>
<dbReference type="SUPFAM" id="SSF54211">
    <property type="entry name" value="Ribosomal protein S5 domain 2-like"/>
    <property type="match status" value="1"/>
</dbReference>
<evidence type="ECO:0000256" key="12">
    <source>
        <dbReference type="ARBA" id="ARBA00071934"/>
    </source>
</evidence>
<dbReference type="NCBIfam" id="TIGR00763">
    <property type="entry name" value="lon"/>
    <property type="match status" value="1"/>
</dbReference>
<dbReference type="GO" id="GO:0005524">
    <property type="term" value="F:ATP binding"/>
    <property type="evidence" value="ECO:0007669"/>
    <property type="project" value="UniProtKB-UniRule"/>
</dbReference>
<dbReference type="GO" id="GO:0016887">
    <property type="term" value="F:ATP hydrolysis activity"/>
    <property type="evidence" value="ECO:0007669"/>
    <property type="project" value="UniProtKB-UniRule"/>
</dbReference>
<evidence type="ECO:0000256" key="9">
    <source>
        <dbReference type="ARBA" id="ARBA00050665"/>
    </source>
</evidence>
<dbReference type="PROSITE" id="PS01046">
    <property type="entry name" value="LON_SER"/>
    <property type="match status" value="1"/>
</dbReference>
<evidence type="ECO:0000256" key="19">
    <source>
        <dbReference type="RuleBase" id="RU000591"/>
    </source>
</evidence>
<dbReference type="EMBL" id="DVFW01000003">
    <property type="protein sequence ID" value="HIQ79734.1"/>
    <property type="molecule type" value="Genomic_DNA"/>
</dbReference>
<feature type="active site" evidence="14 16">
    <location>
        <position position="681"/>
    </location>
</feature>
<evidence type="ECO:0000256" key="11">
    <source>
        <dbReference type="ARBA" id="ARBA00066743"/>
    </source>
</evidence>
<evidence type="ECO:0000256" key="1">
    <source>
        <dbReference type="ARBA" id="ARBA00004496"/>
    </source>
</evidence>
<feature type="active site" evidence="14 16">
    <location>
        <position position="724"/>
    </location>
</feature>
<dbReference type="EC" id="3.4.21.53" evidence="11 14"/>
<dbReference type="InterPro" id="IPR014721">
    <property type="entry name" value="Ribsml_uS5_D2-typ_fold_subgr"/>
</dbReference>
<evidence type="ECO:0000313" key="23">
    <source>
        <dbReference type="EMBL" id="HIQ79734.1"/>
    </source>
</evidence>
<feature type="domain" description="Lon N-terminal" evidence="22">
    <location>
        <begin position="12"/>
        <end position="206"/>
    </location>
</feature>
<evidence type="ECO:0000256" key="3">
    <source>
        <dbReference type="ARBA" id="ARBA00022670"/>
    </source>
</evidence>
<dbReference type="AlphaFoldDB" id="A0A9D0ZG90"/>
<comment type="subcellular location">
    <subcellularLocation>
        <location evidence="1 14 15">Cytoplasm</location>
    </subcellularLocation>
</comment>
<keyword evidence="2 14" id="KW-0963">Cytoplasm</keyword>
<keyword evidence="20" id="KW-0175">Coiled coil</keyword>
<sequence>MDFDRADQIVTLPVLPLRGLVLFPDMMLHFDIGRKKSALAIDQAMRTNQTIFITAQRDVNIHDPKTADLYKVGTIARVIQVLKQPENVIRVVVEGICRAVVLRYEKESPFFTAQVEKIHKEPSAPSVTELALIRSAKSIFEQYVRLSPKMATDILYKVGMCNEPGALSDFITGNIILDYQNKQKVLETFDTKKRLEKLIEYITNEVFILEIEEKINHKARERIDEGQREYFLREQLRVIEEELGEDDDLMAEAEEYKEKVLALKLKEDVEKVLLKECSKLEKMPYGAQEANVIRNYLDLCLELPWNTSTKERIDIEKAKRCLDKNHYGLDKVKSHILELLAVRKLAPHVKGQILCLVGPPGVGKTSIAQSIAGAINRKSARIALGGVHDESEIRGHRRTYIGSMPGRIMNAVKISGMNNPVLILDEVDKLGNDYKGDPTSALLEVLDAEQNSTFHDHYIDLPFDLSNVFFITTANDKSMIPAPLLDRMDIIEVPSYTREEKFHIAKKHLLPKQMKNCGMNGNMFRITDSAVYDLIDSYTREAGVRNLERKITALLRKSAVKLVEHKAKRITVDQPDLVSYLGPRKFKTDLLGKTSEIGVANGLAWTSVGGETLPIEVAVVSGTGKIELTGSLGDVMKESAKTAVTCVRSHANRWGIEEDFYKKYDIHIHAPEGAVPKDGPSAGITMATALVSALTNIPVRSDVAMTGEVTLRGKVLPIGGLKEKSMAAYRLGVNTVIIPNENQPDLSEIDGTVKNALHFVPVNSLNEVLDCALVKLAKTELEKTNKLIPAQKALKQMENSLPQ</sequence>
<comment type="similarity">
    <text evidence="14 15 18 19">Belongs to the peptidase S16 family.</text>
</comment>
<keyword evidence="3 14" id="KW-0645">Protease</keyword>
<dbReference type="Pfam" id="PF22667">
    <property type="entry name" value="Lon_lid"/>
    <property type="match status" value="1"/>
</dbReference>
<comment type="catalytic activity">
    <reaction evidence="9 14 15 18">
        <text>Hydrolysis of proteins in presence of ATP.</text>
        <dbReference type="EC" id="3.4.21.53"/>
    </reaction>
</comment>
<reference evidence="23" key="1">
    <citation type="submission" date="2020-10" db="EMBL/GenBank/DDBJ databases">
        <authorList>
            <person name="Gilroy R."/>
        </authorList>
    </citation>
    <scope>NUCLEOTIDE SEQUENCE</scope>
    <source>
        <strain evidence="23">ChiSjej1B19-3389</strain>
    </source>
</reference>
<dbReference type="PROSITE" id="PS51786">
    <property type="entry name" value="LON_PROTEOLYTIC"/>
    <property type="match status" value="1"/>
</dbReference>
<feature type="binding site" evidence="14 17">
    <location>
        <begin position="358"/>
        <end position="365"/>
    </location>
    <ligand>
        <name>ATP</name>
        <dbReference type="ChEBI" id="CHEBI:30616"/>
    </ligand>
</feature>
<dbReference type="HAMAP" id="MF_01973">
    <property type="entry name" value="lon_bact"/>
    <property type="match status" value="1"/>
</dbReference>
<keyword evidence="5 14" id="KW-0378">Hydrolase</keyword>
<dbReference type="Gene3D" id="1.20.5.5270">
    <property type="match status" value="1"/>
</dbReference>
<dbReference type="InterPro" id="IPR008268">
    <property type="entry name" value="Peptidase_S16_AS"/>
</dbReference>
<dbReference type="GO" id="GO:0006515">
    <property type="term" value="P:protein quality control for misfolded or incompletely synthesized proteins"/>
    <property type="evidence" value="ECO:0007669"/>
    <property type="project" value="UniProtKB-UniRule"/>
</dbReference>
<evidence type="ECO:0000256" key="7">
    <source>
        <dbReference type="ARBA" id="ARBA00022840"/>
    </source>
</evidence>
<evidence type="ECO:0000256" key="6">
    <source>
        <dbReference type="ARBA" id="ARBA00022825"/>
    </source>
</evidence>
<comment type="caution">
    <text evidence="23">The sequence shown here is derived from an EMBL/GenBank/DDBJ whole genome shotgun (WGS) entry which is preliminary data.</text>
</comment>
<evidence type="ECO:0000259" key="22">
    <source>
        <dbReference type="PROSITE" id="PS51787"/>
    </source>
</evidence>
<proteinExistence type="evidence at transcript level"/>
<dbReference type="PANTHER" id="PTHR10046">
    <property type="entry name" value="ATP DEPENDENT LON PROTEASE FAMILY MEMBER"/>
    <property type="match status" value="1"/>
</dbReference>
<dbReference type="InterPro" id="IPR003959">
    <property type="entry name" value="ATPase_AAA_core"/>
</dbReference>
<dbReference type="PROSITE" id="PS51787">
    <property type="entry name" value="LON_N"/>
    <property type="match status" value="1"/>
</dbReference>
<evidence type="ECO:0000256" key="16">
    <source>
        <dbReference type="PIRSR" id="PIRSR001174-1"/>
    </source>
</evidence>
<evidence type="ECO:0000256" key="4">
    <source>
        <dbReference type="ARBA" id="ARBA00022741"/>
    </source>
</evidence>
<evidence type="ECO:0000256" key="8">
    <source>
        <dbReference type="ARBA" id="ARBA00023016"/>
    </source>
</evidence>
<dbReference type="SUPFAM" id="SSF88697">
    <property type="entry name" value="PUA domain-like"/>
    <property type="match status" value="1"/>
</dbReference>
<reference evidence="23" key="2">
    <citation type="journal article" date="2021" name="PeerJ">
        <title>Extensive microbial diversity within the chicken gut microbiome revealed by metagenomics and culture.</title>
        <authorList>
            <person name="Gilroy R."/>
            <person name="Ravi A."/>
            <person name="Getino M."/>
            <person name="Pursley I."/>
            <person name="Horton D.L."/>
            <person name="Alikhan N.F."/>
            <person name="Baker D."/>
            <person name="Gharbi K."/>
            <person name="Hall N."/>
            <person name="Watson M."/>
            <person name="Adriaenssens E.M."/>
            <person name="Foster-Nyarko E."/>
            <person name="Jarju S."/>
            <person name="Secka A."/>
            <person name="Antonio M."/>
            <person name="Oren A."/>
            <person name="Chaudhuri R.R."/>
            <person name="La Ragione R."/>
            <person name="Hildebrand F."/>
            <person name="Pallen M.J."/>
        </authorList>
    </citation>
    <scope>NUCLEOTIDE SEQUENCE</scope>
    <source>
        <strain evidence="23">ChiSjej1B19-3389</strain>
    </source>
</reference>
<evidence type="ECO:0000256" key="17">
    <source>
        <dbReference type="PIRSR" id="PIRSR001174-2"/>
    </source>
</evidence>
<evidence type="ECO:0000256" key="2">
    <source>
        <dbReference type="ARBA" id="ARBA00022490"/>
    </source>
</evidence>
<dbReference type="InterPro" id="IPR003593">
    <property type="entry name" value="AAA+_ATPase"/>
</dbReference>
<dbReference type="InterPro" id="IPR003111">
    <property type="entry name" value="Lon_prtase_N"/>
</dbReference>
<dbReference type="GO" id="GO:0004252">
    <property type="term" value="F:serine-type endopeptidase activity"/>
    <property type="evidence" value="ECO:0007669"/>
    <property type="project" value="UniProtKB-UniRule"/>
</dbReference>
<dbReference type="FunFam" id="3.40.50.300:FF:000021">
    <property type="entry name" value="Lon protease homolog"/>
    <property type="match status" value="1"/>
</dbReference>
<comment type="subunit">
    <text evidence="14 15">Homohexamer. Organized in a ring with a central cavity.</text>
</comment>
<evidence type="ECO:0000256" key="14">
    <source>
        <dbReference type="HAMAP-Rule" id="MF_01973"/>
    </source>
</evidence>
<protein>
    <recommendedName>
        <fullName evidence="12 14">Lon protease</fullName>
        <ecNumber evidence="11 14">3.4.21.53</ecNumber>
    </recommendedName>
    <alternativeName>
        <fullName evidence="13 14">ATP-dependent protease La</fullName>
    </alternativeName>
</protein>
<dbReference type="InterPro" id="IPR008269">
    <property type="entry name" value="Lon_proteolytic"/>
</dbReference>
<evidence type="ECO:0000256" key="20">
    <source>
        <dbReference type="SAM" id="Coils"/>
    </source>
</evidence>
<dbReference type="InterPro" id="IPR054594">
    <property type="entry name" value="Lon_lid"/>
</dbReference>
<dbReference type="Pfam" id="PF05362">
    <property type="entry name" value="Lon_C"/>
    <property type="match status" value="1"/>
</dbReference>
<keyword evidence="6 14" id="KW-0720">Serine protease</keyword>
<evidence type="ECO:0000256" key="5">
    <source>
        <dbReference type="ARBA" id="ARBA00022801"/>
    </source>
</evidence>
<dbReference type="InterPro" id="IPR027543">
    <property type="entry name" value="Lon_bac"/>
</dbReference>
<evidence type="ECO:0000256" key="10">
    <source>
        <dbReference type="ARBA" id="ARBA00053875"/>
    </source>
</evidence>
<dbReference type="GO" id="GO:0004176">
    <property type="term" value="F:ATP-dependent peptidase activity"/>
    <property type="evidence" value="ECO:0007669"/>
    <property type="project" value="UniProtKB-UniRule"/>
</dbReference>
<dbReference type="SUPFAM" id="SSF52540">
    <property type="entry name" value="P-loop containing nucleoside triphosphate hydrolases"/>
    <property type="match status" value="1"/>
</dbReference>
<dbReference type="Gene3D" id="2.30.130.40">
    <property type="entry name" value="LON domain-like"/>
    <property type="match status" value="1"/>
</dbReference>
<feature type="domain" description="Lon proteolytic" evidence="21">
    <location>
        <begin position="594"/>
        <end position="775"/>
    </location>
</feature>
<dbReference type="InterPro" id="IPR046336">
    <property type="entry name" value="Lon_prtase_N_sf"/>
</dbReference>
<dbReference type="PIRSF" id="PIRSF001174">
    <property type="entry name" value="Lon_proteas"/>
    <property type="match status" value="1"/>
</dbReference>
<evidence type="ECO:0000259" key="21">
    <source>
        <dbReference type="PROSITE" id="PS51786"/>
    </source>
</evidence>
<dbReference type="InterPro" id="IPR015947">
    <property type="entry name" value="PUA-like_sf"/>
</dbReference>
<dbReference type="Gene3D" id="3.40.50.300">
    <property type="entry name" value="P-loop containing nucleotide triphosphate hydrolases"/>
    <property type="match status" value="1"/>
</dbReference>
<dbReference type="Gene3D" id="3.30.230.10">
    <property type="match status" value="1"/>
</dbReference>
<name>A0A9D0ZG90_9FIRM</name>
<comment type="function">
    <text evidence="10 14">ATP-dependent serine protease that mediates the selective degradation of mutant and abnormal proteins as well as certain short-lived regulatory proteins. Required for cellular homeostasis and for survival from DNA damage and developmental changes induced by stress. Degrades polypeptides processively to yield small peptide fragments that are 5 to 10 amino acids long. Binds to DNA in a double-stranded, site-specific manner.</text>
</comment>
<keyword evidence="8 14" id="KW-0346">Stress response</keyword>
<dbReference type="Gene3D" id="1.10.8.60">
    <property type="match status" value="1"/>
</dbReference>
<evidence type="ECO:0000256" key="15">
    <source>
        <dbReference type="PIRNR" id="PIRNR001174"/>
    </source>
</evidence>
<dbReference type="Gene3D" id="1.20.58.1480">
    <property type="match status" value="1"/>
</dbReference>
<dbReference type="PRINTS" id="PR00830">
    <property type="entry name" value="ENDOLAPTASE"/>
</dbReference>
<dbReference type="Pfam" id="PF00004">
    <property type="entry name" value="AAA"/>
    <property type="match status" value="1"/>
</dbReference>
<accession>A0A9D0ZG90</accession>